<evidence type="ECO:0000256" key="1">
    <source>
        <dbReference type="ARBA" id="ARBA00004442"/>
    </source>
</evidence>
<dbReference type="STRING" id="632955.GCA_000829675_03348"/>
<dbReference type="InterPro" id="IPR050330">
    <property type="entry name" value="Bact_OuterMem_StrucFunc"/>
</dbReference>
<dbReference type="eggNOG" id="COG2913">
    <property type="taxonomic scope" value="Bacteria"/>
</dbReference>
<evidence type="ECO:0000313" key="9">
    <source>
        <dbReference type="Proteomes" id="UP000014568"/>
    </source>
</evidence>
<dbReference type="PRINTS" id="PR01022">
    <property type="entry name" value="OUTRMMBRANEA"/>
</dbReference>
<dbReference type="EMBL" id="ATGI01000016">
    <property type="protein sequence ID" value="EPF74982.1"/>
    <property type="molecule type" value="Genomic_DNA"/>
</dbReference>
<dbReference type="SUPFAM" id="SSF103088">
    <property type="entry name" value="OmpA-like"/>
    <property type="match status" value="1"/>
</dbReference>
<sequence>MKSIVKGLLGGLVVITSMSINAEELATSTTDEVSFPEIDRSYLKEVKRYEYADVARLAVGSNKDQFRHVLGNPHFSEGLVFVKTWNYVLDIRKPNTQEYKRCQLRIDYDKHYVAERLSWKGVDCQQFMYPTETTVVQQVIQNPVQNKQFNLSADALFKFNGSSQQDLLPKGKQELKGLASTIQQGYTTVSKIHLVGHTDRLGSESYNYQLGLKRAETVRSYLIGAGVPAQVISYASAGKSQPMGNGCYDVAKGNAQRACLQQDRRVSVEITGVEKN</sequence>
<dbReference type="InterPro" id="IPR007450">
    <property type="entry name" value="BamE_dom"/>
</dbReference>
<dbReference type="OrthoDB" id="1149075at2"/>
<dbReference type="Proteomes" id="UP000014568">
    <property type="component" value="Unassembled WGS sequence"/>
</dbReference>
<comment type="caution">
    <text evidence="8">The sequence shown here is derived from an EMBL/GenBank/DDBJ whole genome shotgun (WGS) entry which is preliminary data.</text>
</comment>
<keyword evidence="9" id="KW-1185">Reference proteome</keyword>
<dbReference type="Gene3D" id="3.30.1330.60">
    <property type="entry name" value="OmpA-like domain"/>
    <property type="match status" value="1"/>
</dbReference>
<dbReference type="Pfam" id="PF04355">
    <property type="entry name" value="BamE"/>
    <property type="match status" value="1"/>
</dbReference>
<dbReference type="Gene3D" id="3.30.1450.10">
    <property type="match status" value="1"/>
</dbReference>
<dbReference type="RefSeq" id="WP_016655762.1">
    <property type="nucleotide sequence ID" value="NZ_KE340352.1"/>
</dbReference>
<evidence type="ECO:0000259" key="7">
    <source>
        <dbReference type="PROSITE" id="PS51123"/>
    </source>
</evidence>
<keyword evidence="4" id="KW-0998">Cell outer membrane</keyword>
<dbReference type="AlphaFoldDB" id="S3N585"/>
<feature type="domain" description="OmpA-like" evidence="7">
    <location>
        <begin position="144"/>
        <end position="274"/>
    </location>
</feature>
<dbReference type="CDD" id="cd07185">
    <property type="entry name" value="OmpA_C-like"/>
    <property type="match status" value="1"/>
</dbReference>
<dbReference type="eggNOG" id="COG2885">
    <property type="taxonomic scope" value="Bacteria"/>
</dbReference>
<dbReference type="PATRIC" id="fig|421052.3.peg.1321"/>
<dbReference type="GO" id="GO:0009279">
    <property type="term" value="C:cell outer membrane"/>
    <property type="evidence" value="ECO:0007669"/>
    <property type="project" value="UniProtKB-SubCell"/>
</dbReference>
<dbReference type="PRINTS" id="PR01021">
    <property type="entry name" value="OMPADOMAIN"/>
</dbReference>
<dbReference type="PANTHER" id="PTHR30329">
    <property type="entry name" value="STATOR ELEMENT OF FLAGELLAR MOTOR COMPLEX"/>
    <property type="match status" value="1"/>
</dbReference>
<evidence type="ECO:0000256" key="3">
    <source>
        <dbReference type="ARBA" id="ARBA00023136"/>
    </source>
</evidence>
<dbReference type="InterPro" id="IPR006664">
    <property type="entry name" value="OMP_bac"/>
</dbReference>
<dbReference type="InterPro" id="IPR037873">
    <property type="entry name" value="BamE-like"/>
</dbReference>
<dbReference type="InterPro" id="IPR006665">
    <property type="entry name" value="OmpA-like"/>
</dbReference>
<dbReference type="InterPro" id="IPR002368">
    <property type="entry name" value="OmpA"/>
</dbReference>
<organism evidence="8 9">
    <name type="scientific">Acinetobacter rudis CIP 110305</name>
    <dbReference type="NCBI Taxonomy" id="421052"/>
    <lineage>
        <taxon>Bacteria</taxon>
        <taxon>Pseudomonadati</taxon>
        <taxon>Pseudomonadota</taxon>
        <taxon>Gammaproteobacteria</taxon>
        <taxon>Moraxellales</taxon>
        <taxon>Moraxellaceae</taxon>
        <taxon>Acinetobacter</taxon>
    </lineage>
</organism>
<evidence type="ECO:0000313" key="8">
    <source>
        <dbReference type="EMBL" id="EPF74982.1"/>
    </source>
</evidence>
<evidence type="ECO:0000256" key="2">
    <source>
        <dbReference type="ARBA" id="ARBA00022729"/>
    </source>
</evidence>
<dbReference type="HOGENOM" id="CLU_016890_11_0_6"/>
<keyword evidence="2 6" id="KW-0732">Signal</keyword>
<dbReference type="GO" id="GO:0015288">
    <property type="term" value="F:porin activity"/>
    <property type="evidence" value="ECO:0007669"/>
    <property type="project" value="InterPro"/>
</dbReference>
<dbReference type="InterPro" id="IPR036737">
    <property type="entry name" value="OmpA-like_sf"/>
</dbReference>
<feature type="signal peptide" evidence="6">
    <location>
        <begin position="1"/>
        <end position="22"/>
    </location>
</feature>
<comment type="subcellular location">
    <subcellularLocation>
        <location evidence="1">Cell outer membrane</location>
    </subcellularLocation>
</comment>
<dbReference type="PROSITE" id="PS51123">
    <property type="entry name" value="OMPA_2"/>
    <property type="match status" value="1"/>
</dbReference>
<dbReference type="Pfam" id="PF00691">
    <property type="entry name" value="OmpA"/>
    <property type="match status" value="1"/>
</dbReference>
<feature type="chain" id="PRO_5004512350" description="OmpA-like domain-containing protein" evidence="6">
    <location>
        <begin position="23"/>
        <end position="276"/>
    </location>
</feature>
<evidence type="ECO:0000256" key="5">
    <source>
        <dbReference type="PROSITE-ProRule" id="PRU00473"/>
    </source>
</evidence>
<proteinExistence type="predicted"/>
<keyword evidence="3 5" id="KW-0472">Membrane</keyword>
<protein>
    <recommendedName>
        <fullName evidence="7">OmpA-like domain-containing protein</fullName>
    </recommendedName>
</protein>
<gene>
    <name evidence="8" type="ORF">F945_01353</name>
</gene>
<accession>S3N585</accession>
<dbReference type="PANTHER" id="PTHR30329:SF21">
    <property type="entry name" value="LIPOPROTEIN YIAD-RELATED"/>
    <property type="match status" value="1"/>
</dbReference>
<reference evidence="8 9" key="1">
    <citation type="submission" date="2013-06" db="EMBL/GenBank/DDBJ databases">
        <title>The Genome Sequence of Acinetobacter rudis CIP 110305.</title>
        <authorList>
            <consortium name="The Broad Institute Genome Sequencing Platform"/>
            <consortium name="The Broad Institute Genome Sequencing Center for Infectious Disease"/>
            <person name="Cerqueira G."/>
            <person name="Feldgarden M."/>
            <person name="Courvalin P."/>
            <person name="Perichon B."/>
            <person name="Grillot-Courvalin C."/>
            <person name="Clermont D."/>
            <person name="Rocha E."/>
            <person name="Yoon E.-J."/>
            <person name="Nemec A."/>
            <person name="Young S.K."/>
            <person name="Zeng Q."/>
            <person name="Gargeya S."/>
            <person name="Fitzgerald M."/>
            <person name="Abouelleil A."/>
            <person name="Alvarado L."/>
            <person name="Berlin A.M."/>
            <person name="Chapman S.B."/>
            <person name="Dewar J."/>
            <person name="Goldberg J."/>
            <person name="Griggs A."/>
            <person name="Gujja S."/>
            <person name="Hansen M."/>
            <person name="Howarth C."/>
            <person name="Imamovic A."/>
            <person name="Larimer J."/>
            <person name="McCowan C."/>
            <person name="Murphy C."/>
            <person name="Pearson M."/>
            <person name="Priest M."/>
            <person name="Roberts A."/>
            <person name="Saif S."/>
            <person name="Shea T."/>
            <person name="Sykes S."/>
            <person name="Wortman J."/>
            <person name="Nusbaum C."/>
            <person name="Birren B."/>
        </authorList>
    </citation>
    <scope>NUCLEOTIDE SEQUENCE [LARGE SCALE GENOMIC DNA]</scope>
    <source>
        <strain evidence="8 9">CIP 110305</strain>
    </source>
</reference>
<name>S3N585_9GAMM</name>
<evidence type="ECO:0000256" key="6">
    <source>
        <dbReference type="SAM" id="SignalP"/>
    </source>
</evidence>
<evidence type="ECO:0000256" key="4">
    <source>
        <dbReference type="ARBA" id="ARBA00023237"/>
    </source>
</evidence>